<feature type="transmembrane region" description="Helical" evidence="10">
    <location>
        <begin position="133"/>
        <end position="152"/>
    </location>
</feature>
<dbReference type="PANTHER" id="PTHR12266:SF0">
    <property type="entry name" value="MITOCHONDRIAL SODIUM_CALCIUM EXCHANGER PROTEIN"/>
    <property type="match status" value="1"/>
</dbReference>
<feature type="transmembrane region" description="Helical" evidence="10">
    <location>
        <begin position="570"/>
        <end position="593"/>
    </location>
</feature>
<feature type="transmembrane region" description="Helical" evidence="10">
    <location>
        <begin position="490"/>
        <end position="508"/>
    </location>
</feature>
<evidence type="ECO:0000256" key="10">
    <source>
        <dbReference type="SAM" id="Phobius"/>
    </source>
</evidence>
<keyword evidence="7 10" id="KW-0472">Membrane</keyword>
<feature type="transmembrane region" description="Helical" evidence="10">
    <location>
        <begin position="514"/>
        <end position="536"/>
    </location>
</feature>
<dbReference type="GO" id="GO:0015297">
    <property type="term" value="F:antiporter activity"/>
    <property type="evidence" value="ECO:0007669"/>
    <property type="project" value="UniProtKB-KW"/>
</dbReference>
<dbReference type="PANTHER" id="PTHR12266">
    <property type="entry name" value="NA+/CA2+ K+ INDEPENDENT EXCHANGER"/>
    <property type="match status" value="1"/>
</dbReference>
<feature type="transmembrane region" description="Helical" evidence="10">
    <location>
        <begin position="599"/>
        <end position="617"/>
    </location>
</feature>
<dbReference type="OrthoDB" id="407410at2759"/>
<evidence type="ECO:0000313" key="12">
    <source>
        <dbReference type="EMBL" id="CAA7400765.1"/>
    </source>
</evidence>
<evidence type="ECO:0000256" key="7">
    <source>
        <dbReference type="ARBA" id="ARBA00023136"/>
    </source>
</evidence>
<comment type="subcellular location">
    <subcellularLocation>
        <location evidence="1">Membrane</location>
        <topology evidence="1">Multi-pass membrane protein</topology>
    </subcellularLocation>
</comment>
<evidence type="ECO:0000256" key="6">
    <source>
        <dbReference type="ARBA" id="ARBA00023053"/>
    </source>
</evidence>
<dbReference type="Gene3D" id="1.20.1420.30">
    <property type="entry name" value="NCX, central ion-binding region"/>
    <property type="match status" value="2"/>
</dbReference>
<evidence type="ECO:0000256" key="8">
    <source>
        <dbReference type="ARBA" id="ARBA00023201"/>
    </source>
</evidence>
<evidence type="ECO:0000256" key="2">
    <source>
        <dbReference type="ARBA" id="ARBA00022448"/>
    </source>
</evidence>
<keyword evidence="5 10" id="KW-1133">Transmembrane helix</keyword>
<dbReference type="InterPro" id="IPR051359">
    <property type="entry name" value="CaCA_antiporter"/>
</dbReference>
<keyword evidence="8" id="KW-0406">Ion transport</keyword>
<evidence type="ECO:0000256" key="9">
    <source>
        <dbReference type="ARBA" id="ARBA00038187"/>
    </source>
</evidence>
<gene>
    <name evidence="12" type="ORF">SI8410_08011443</name>
</gene>
<feature type="transmembrane region" description="Helical" evidence="10">
    <location>
        <begin position="629"/>
        <end position="647"/>
    </location>
</feature>
<dbReference type="EMBL" id="LR746271">
    <property type="protein sequence ID" value="CAA7400765.1"/>
    <property type="molecule type" value="Genomic_DNA"/>
</dbReference>
<keyword evidence="3" id="KW-0050">Antiport</keyword>
<protein>
    <recommendedName>
        <fullName evidence="11">Sodium/calcium exchanger membrane region domain-containing protein</fullName>
    </recommendedName>
</protein>
<keyword evidence="6" id="KW-0915">Sodium</keyword>
<dbReference type="AlphaFoldDB" id="A0A7I8KUT9"/>
<dbReference type="InterPro" id="IPR004837">
    <property type="entry name" value="NaCa_Exmemb"/>
</dbReference>
<comment type="similarity">
    <text evidence="9">Belongs to the Ca(2+):cation antiporter (CaCA) (TC 2.A.19) family. Cation/calcium exchanger (CCX) subfamily.</text>
</comment>
<keyword evidence="4 10" id="KW-0812">Transmembrane</keyword>
<sequence length="660" mass="70762">MSPIPRRRRGLMPVSLLNIAFSLLLFVAFYNKGAAIRVPFLWRTADSAPYRSIWKQDLNPRRHLGELSISNSTAAIAAGSNGTAVILEAGACSGIAAHRGYPSECSFIKSHPQCSSGGFIDYLRFFYCDCENLHFLGYAVMAMWLAALFYLLGNTAADYFCSSLEKLSGLLRLPPTVAGVTLLPLGNGAPDVFASIAAFVGSGTGDVGVNSVLGGAVFVTCVVVGVVSICVAEKRVQIDRRCFIRDVVFFLLTLLSLSFILATGKIAVWGAVLFVSLYLVYAFSVAANELLRKHARRLKLDVVTPLLPVRGSIFSPAAEEEDDSIYSSLLDVDDSTHAPPPLHATLPQWMWASNVAIYSNQGPRGSSIDNPRPLWGWSENSGGENPSCSSSKLLHWIEMPLSLPRRLTIPIVEEDRWSKGYAVASALLAPLLLAILWISSSSRREGEAAAAAPSSGAEAPFLLCGLAGISLSTAAFFFTRSDRPPQKFLLPWLLAGFVMSIVWFYIIANELVALLVALGAIFGVEPAILGLTVLAWGNSMGDLMSNVALAMNGGGDGVQIAMSGCYAGPIFNTLAGLGISILLSAWSASPAAFVLPRDASLPFTLGFLMLGLIWALVILPHNDMRPSKLLGIGLITLYVVFLCIRIGSTTRFVSFLPVVT</sequence>
<keyword evidence="13" id="KW-1185">Reference proteome</keyword>
<proteinExistence type="inferred from homology"/>
<name>A0A7I8KUT9_SPIIN</name>
<evidence type="ECO:0000313" key="13">
    <source>
        <dbReference type="Proteomes" id="UP000663760"/>
    </source>
</evidence>
<dbReference type="GO" id="GO:0008324">
    <property type="term" value="F:monoatomic cation transmembrane transporter activity"/>
    <property type="evidence" value="ECO:0007669"/>
    <property type="project" value="TreeGrafter"/>
</dbReference>
<feature type="domain" description="Sodium/calcium exchanger membrane region" evidence="11">
    <location>
        <begin position="493"/>
        <end position="646"/>
    </location>
</feature>
<dbReference type="GO" id="GO:0016020">
    <property type="term" value="C:membrane"/>
    <property type="evidence" value="ECO:0007669"/>
    <property type="project" value="UniProtKB-SubCell"/>
</dbReference>
<feature type="transmembrane region" description="Helical" evidence="10">
    <location>
        <begin position="459"/>
        <end position="478"/>
    </location>
</feature>
<evidence type="ECO:0000256" key="5">
    <source>
        <dbReference type="ARBA" id="ARBA00022989"/>
    </source>
</evidence>
<feature type="transmembrane region" description="Helical" evidence="10">
    <location>
        <begin position="12"/>
        <end position="30"/>
    </location>
</feature>
<organism evidence="12 13">
    <name type="scientific">Spirodela intermedia</name>
    <name type="common">Intermediate duckweed</name>
    <dbReference type="NCBI Taxonomy" id="51605"/>
    <lineage>
        <taxon>Eukaryota</taxon>
        <taxon>Viridiplantae</taxon>
        <taxon>Streptophyta</taxon>
        <taxon>Embryophyta</taxon>
        <taxon>Tracheophyta</taxon>
        <taxon>Spermatophyta</taxon>
        <taxon>Magnoliopsida</taxon>
        <taxon>Liliopsida</taxon>
        <taxon>Araceae</taxon>
        <taxon>Lemnoideae</taxon>
        <taxon>Spirodela</taxon>
    </lineage>
</organism>
<dbReference type="InterPro" id="IPR044880">
    <property type="entry name" value="NCX_ion-bd_dom_sf"/>
</dbReference>
<feature type="transmembrane region" description="Helical" evidence="10">
    <location>
        <begin position="243"/>
        <end position="262"/>
    </location>
</feature>
<feature type="transmembrane region" description="Helical" evidence="10">
    <location>
        <begin position="212"/>
        <end position="231"/>
    </location>
</feature>
<evidence type="ECO:0000259" key="11">
    <source>
        <dbReference type="Pfam" id="PF01699"/>
    </source>
</evidence>
<reference evidence="12" key="1">
    <citation type="submission" date="2020-02" db="EMBL/GenBank/DDBJ databases">
        <authorList>
            <person name="Scholz U."/>
            <person name="Mascher M."/>
            <person name="Fiebig A."/>
        </authorList>
    </citation>
    <scope>NUCLEOTIDE SEQUENCE</scope>
</reference>
<feature type="domain" description="Sodium/calcium exchanger membrane region" evidence="11">
    <location>
        <begin position="142"/>
        <end position="283"/>
    </location>
</feature>
<dbReference type="GO" id="GO:0006814">
    <property type="term" value="P:sodium ion transport"/>
    <property type="evidence" value="ECO:0007669"/>
    <property type="project" value="UniProtKB-KW"/>
</dbReference>
<keyword evidence="2" id="KW-0813">Transport</keyword>
<evidence type="ECO:0000256" key="4">
    <source>
        <dbReference type="ARBA" id="ARBA00022692"/>
    </source>
</evidence>
<feature type="transmembrane region" description="Helical" evidence="10">
    <location>
        <begin position="268"/>
        <end position="291"/>
    </location>
</feature>
<accession>A0A7I8KUT9</accession>
<evidence type="ECO:0000256" key="1">
    <source>
        <dbReference type="ARBA" id="ARBA00004141"/>
    </source>
</evidence>
<keyword evidence="8" id="KW-0739">Sodium transport</keyword>
<feature type="transmembrane region" description="Helical" evidence="10">
    <location>
        <begin position="420"/>
        <end position="439"/>
    </location>
</feature>
<evidence type="ECO:0000256" key="3">
    <source>
        <dbReference type="ARBA" id="ARBA00022449"/>
    </source>
</evidence>
<dbReference type="Proteomes" id="UP000663760">
    <property type="component" value="Chromosome 8"/>
</dbReference>
<dbReference type="Pfam" id="PF01699">
    <property type="entry name" value="Na_Ca_ex"/>
    <property type="match status" value="2"/>
</dbReference>